<accession>A0A645G249</accession>
<comment type="caution">
    <text evidence="1">The sequence shown here is derived from an EMBL/GenBank/DDBJ whole genome shotgun (WGS) entry which is preliminary data.</text>
</comment>
<protein>
    <recommendedName>
        <fullName evidence="2">DUF4145 domain-containing protein</fullName>
    </recommendedName>
</protein>
<gene>
    <name evidence="1" type="ORF">SDC9_167398</name>
</gene>
<evidence type="ECO:0008006" key="2">
    <source>
        <dbReference type="Google" id="ProtNLM"/>
    </source>
</evidence>
<dbReference type="EMBL" id="VSSQ01067677">
    <property type="protein sequence ID" value="MPN20022.1"/>
    <property type="molecule type" value="Genomic_DNA"/>
</dbReference>
<name>A0A645G249_9ZZZZ</name>
<reference evidence="1" key="1">
    <citation type="submission" date="2019-08" db="EMBL/GenBank/DDBJ databases">
        <authorList>
            <person name="Kucharzyk K."/>
            <person name="Murdoch R.W."/>
            <person name="Higgins S."/>
            <person name="Loffler F."/>
        </authorList>
    </citation>
    <scope>NUCLEOTIDE SEQUENCE</scope>
</reference>
<sequence>MGKEESFLFIRGHLYLEALLGEIILRSYPEPQALNDISVMFYRKVKLVRAVGRLTTEMEDLLLSINTLRNKIAHKLDFGLDFDSVYELILKAHKADIDFSDDMIYLNKDESMKNYGIDLSITELMSNTFSELIYSNEDLFSQDDISRFLC</sequence>
<organism evidence="1">
    <name type="scientific">bioreactor metagenome</name>
    <dbReference type="NCBI Taxonomy" id="1076179"/>
    <lineage>
        <taxon>unclassified sequences</taxon>
        <taxon>metagenomes</taxon>
        <taxon>ecological metagenomes</taxon>
    </lineage>
</organism>
<dbReference type="AlphaFoldDB" id="A0A645G249"/>
<proteinExistence type="predicted"/>
<evidence type="ECO:0000313" key="1">
    <source>
        <dbReference type="EMBL" id="MPN20022.1"/>
    </source>
</evidence>